<feature type="signal peptide" evidence="4">
    <location>
        <begin position="1"/>
        <end position="20"/>
    </location>
</feature>
<name>A0A3R6ANZ3_9BACT</name>
<evidence type="ECO:0000256" key="1">
    <source>
        <dbReference type="ARBA" id="ARBA00022801"/>
    </source>
</evidence>
<evidence type="ECO:0000256" key="4">
    <source>
        <dbReference type="SAM" id="SignalP"/>
    </source>
</evidence>
<dbReference type="InterPro" id="IPR017853">
    <property type="entry name" value="GH"/>
</dbReference>
<dbReference type="Gene3D" id="3.20.20.80">
    <property type="entry name" value="Glycosidases"/>
    <property type="match status" value="1"/>
</dbReference>
<dbReference type="AlphaFoldDB" id="A0A3R6ANZ3"/>
<dbReference type="InterPro" id="IPR022790">
    <property type="entry name" value="GH26_dom"/>
</dbReference>
<comment type="caution">
    <text evidence="3">Lacks conserved residue(s) required for the propagation of feature annotation.</text>
</comment>
<accession>A0A3R6ANZ3</accession>
<dbReference type="EMBL" id="QRVA01000004">
    <property type="protein sequence ID" value="RGS18330.1"/>
    <property type="molecule type" value="Genomic_DNA"/>
</dbReference>
<evidence type="ECO:0000313" key="6">
    <source>
        <dbReference type="EMBL" id="RGS18330.1"/>
    </source>
</evidence>
<sequence length="354" mass="40303">MRIKYIILMFAALLAFSSCGEKKKKSYDEIAMSGLTTRTENLKTNIKAYANKGTLIGQIYGTLTGIGWNRWQCDSDRCDLKTLCGYRPAANGYELAGIENGKSQNIDGIPFKAIREDVLKHFRKGGLLIMNWTMPDYNGNDDMLEEYTKQVAKYLDTLQDGYGIKAPVVLNLLPIDGKTWYCKLSKDDYISLYKKIQDLLDDEDVTNVVYSYSETYQPGKNLMDRYPDNKIDVINVTYLQSKNAIDLPLYQKSIKEIVKQALPFAQDHNNAFGLTTGVESIGDSSIFSETLLTVLKQHHIAYLMFGRNQGEPIEEHYYTPYPGVSNKKTHGFMEMINDEVCVFLEKLNGLYLEH</sequence>
<dbReference type="Proteomes" id="UP000283872">
    <property type="component" value="Unassembled WGS sequence"/>
</dbReference>
<keyword evidence="4" id="KW-0732">Signal</keyword>
<protein>
    <recommendedName>
        <fullName evidence="5">GH26 domain-containing protein</fullName>
    </recommendedName>
</protein>
<keyword evidence="1" id="KW-0378">Hydrolase</keyword>
<comment type="caution">
    <text evidence="6">The sequence shown here is derived from an EMBL/GenBank/DDBJ whole genome shotgun (WGS) entry which is preliminary data.</text>
</comment>
<dbReference type="PROSITE" id="PS51764">
    <property type="entry name" value="GH26"/>
    <property type="match status" value="1"/>
</dbReference>
<evidence type="ECO:0000259" key="5">
    <source>
        <dbReference type="PROSITE" id="PS51764"/>
    </source>
</evidence>
<gene>
    <name evidence="6" type="ORF">DWY11_03125</name>
</gene>
<keyword evidence="2" id="KW-0326">Glycosidase</keyword>
<dbReference type="RefSeq" id="WP_118085629.1">
    <property type="nucleotide sequence ID" value="NZ_QRVA01000004.1"/>
</dbReference>
<dbReference type="GO" id="GO:0004553">
    <property type="term" value="F:hydrolase activity, hydrolyzing O-glycosyl compounds"/>
    <property type="evidence" value="ECO:0007669"/>
    <property type="project" value="InterPro"/>
</dbReference>
<evidence type="ECO:0000313" key="7">
    <source>
        <dbReference type="Proteomes" id="UP000283872"/>
    </source>
</evidence>
<evidence type="ECO:0000256" key="3">
    <source>
        <dbReference type="PROSITE-ProRule" id="PRU01100"/>
    </source>
</evidence>
<feature type="chain" id="PRO_5018720724" description="GH26 domain-containing protein" evidence="4">
    <location>
        <begin position="21"/>
        <end position="354"/>
    </location>
</feature>
<proteinExistence type="inferred from homology"/>
<organism evidence="6 7">
    <name type="scientific">Segatella copri</name>
    <dbReference type="NCBI Taxonomy" id="165179"/>
    <lineage>
        <taxon>Bacteria</taxon>
        <taxon>Pseudomonadati</taxon>
        <taxon>Bacteroidota</taxon>
        <taxon>Bacteroidia</taxon>
        <taxon>Bacteroidales</taxon>
        <taxon>Prevotellaceae</taxon>
        <taxon>Segatella</taxon>
    </lineage>
</organism>
<evidence type="ECO:0000256" key="2">
    <source>
        <dbReference type="ARBA" id="ARBA00023295"/>
    </source>
</evidence>
<feature type="domain" description="GH26" evidence="5">
    <location>
        <begin position="37"/>
        <end position="345"/>
    </location>
</feature>
<dbReference type="PROSITE" id="PS51257">
    <property type="entry name" value="PROKAR_LIPOPROTEIN"/>
    <property type="match status" value="1"/>
</dbReference>
<comment type="similarity">
    <text evidence="3">Belongs to the glycosyl hydrolase 26 family.</text>
</comment>
<reference evidence="6 7" key="1">
    <citation type="submission" date="2018-08" db="EMBL/GenBank/DDBJ databases">
        <title>A genome reference for cultivated species of the human gut microbiota.</title>
        <authorList>
            <person name="Zou Y."/>
            <person name="Xue W."/>
            <person name="Luo G."/>
        </authorList>
    </citation>
    <scope>NUCLEOTIDE SEQUENCE [LARGE SCALE GENOMIC DNA]</scope>
    <source>
        <strain evidence="6 7">AF24-12</strain>
    </source>
</reference>
<dbReference type="SUPFAM" id="SSF51445">
    <property type="entry name" value="(Trans)glycosidases"/>
    <property type="match status" value="1"/>
</dbReference>